<dbReference type="GO" id="GO:1902201">
    <property type="term" value="P:negative regulation of bacterial-type flagellum-dependent cell motility"/>
    <property type="evidence" value="ECO:0007669"/>
    <property type="project" value="TreeGrafter"/>
</dbReference>
<dbReference type="NCBIfam" id="TIGR00254">
    <property type="entry name" value="GGDEF"/>
    <property type="match status" value="1"/>
</dbReference>
<dbReference type="SUPFAM" id="SSF55073">
    <property type="entry name" value="Nucleotide cyclase"/>
    <property type="match status" value="1"/>
</dbReference>
<dbReference type="GO" id="GO:0005886">
    <property type="term" value="C:plasma membrane"/>
    <property type="evidence" value="ECO:0007669"/>
    <property type="project" value="TreeGrafter"/>
</dbReference>
<dbReference type="RefSeq" id="WP_275844489.1">
    <property type="nucleotide sequence ID" value="NZ_CP135996.1"/>
</dbReference>
<evidence type="ECO:0000313" key="3">
    <source>
        <dbReference type="EMBL" id="WOC32651.1"/>
    </source>
</evidence>
<keyword evidence="1" id="KW-1133">Transmembrane helix</keyword>
<feature type="transmembrane region" description="Helical" evidence="1">
    <location>
        <begin position="95"/>
        <end position="115"/>
    </location>
</feature>
<feature type="domain" description="GGDEF" evidence="2">
    <location>
        <begin position="237"/>
        <end position="370"/>
    </location>
</feature>
<feature type="transmembrane region" description="Helical" evidence="1">
    <location>
        <begin position="135"/>
        <end position="161"/>
    </location>
</feature>
<dbReference type="GO" id="GO:0043709">
    <property type="term" value="P:cell adhesion involved in single-species biofilm formation"/>
    <property type="evidence" value="ECO:0007669"/>
    <property type="project" value="TreeGrafter"/>
</dbReference>
<evidence type="ECO:0000259" key="2">
    <source>
        <dbReference type="PROSITE" id="PS50887"/>
    </source>
</evidence>
<evidence type="ECO:0000256" key="1">
    <source>
        <dbReference type="SAM" id="Phobius"/>
    </source>
</evidence>
<dbReference type="Gene3D" id="3.30.70.270">
    <property type="match status" value="1"/>
</dbReference>
<dbReference type="InterPro" id="IPR050469">
    <property type="entry name" value="Diguanylate_Cyclase"/>
</dbReference>
<dbReference type="InterPro" id="IPR029787">
    <property type="entry name" value="Nucleotide_cyclase"/>
</dbReference>
<dbReference type="PROSITE" id="PS50887">
    <property type="entry name" value="GGDEF"/>
    <property type="match status" value="1"/>
</dbReference>
<dbReference type="KEGG" id="carl:PXC00_01910"/>
<dbReference type="GO" id="GO:0052621">
    <property type="term" value="F:diguanylate cyclase activity"/>
    <property type="evidence" value="ECO:0007669"/>
    <property type="project" value="UniProtKB-EC"/>
</dbReference>
<feature type="transmembrane region" description="Helical" evidence="1">
    <location>
        <begin position="62"/>
        <end position="83"/>
    </location>
</feature>
<dbReference type="FunFam" id="3.30.70.270:FF:000001">
    <property type="entry name" value="Diguanylate cyclase domain protein"/>
    <property type="match status" value="1"/>
</dbReference>
<dbReference type="InterPro" id="IPR000160">
    <property type="entry name" value="GGDEF_dom"/>
</dbReference>
<accession>A0AA97D9C7</accession>
<reference evidence="3" key="1">
    <citation type="submission" date="2023-09" db="EMBL/GenBank/DDBJ databases">
        <authorList>
            <person name="Zeng C."/>
        </authorList>
    </citation>
    <scope>NUCLEOTIDE SEQUENCE</scope>
    <source>
        <strain evidence="3">ZCY20-5</strain>
    </source>
</reference>
<proteinExistence type="predicted"/>
<dbReference type="InterPro" id="IPR043128">
    <property type="entry name" value="Rev_trsase/Diguanyl_cyclase"/>
</dbReference>
<dbReference type="CDD" id="cd01949">
    <property type="entry name" value="GGDEF"/>
    <property type="match status" value="1"/>
</dbReference>
<dbReference type="Pfam" id="PF00990">
    <property type="entry name" value="GGDEF"/>
    <property type="match status" value="1"/>
</dbReference>
<feature type="transmembrane region" description="Helical" evidence="1">
    <location>
        <begin position="36"/>
        <end position="56"/>
    </location>
</feature>
<dbReference type="PANTHER" id="PTHR45138">
    <property type="entry name" value="REGULATORY COMPONENTS OF SENSORY TRANSDUCTION SYSTEM"/>
    <property type="match status" value="1"/>
</dbReference>
<feature type="transmembrane region" description="Helical" evidence="1">
    <location>
        <begin position="168"/>
        <end position="189"/>
    </location>
</feature>
<keyword evidence="3" id="KW-0808">Transferase</keyword>
<dbReference type="SMART" id="SM00267">
    <property type="entry name" value="GGDEF"/>
    <property type="match status" value="1"/>
</dbReference>
<sequence length="372" mass="42556">MTIIFRIQKNFKENSRFCLTHMRTQERIRQENWRQLVRLSVAVTVFILPVGIWFAQAAQKQTALLAGYAGYMILFLCITLFLYARRAQPPTFQKVQAGCYLFVALTMSFNIFVGVQPFPGRPATLFPLSYLLLEILFFLPHALLNLQMLLTEGAFLLAVWLIKDSTVWCYDMPASLTACVFGCMASFLIQDLRIREYRTQYGLQYVSEHDELTGLFNRRGFDVYIAEIYAQCMQRQSVCGILMLDIDFFKLYNDRYGHLAGDECLQRVSRALKAVAARNDAFLARFGGEEFLSVLPNTNDKAARAYAEELLHAVRHEDIQTVGGIVTVSIGLCTRIPQTENGWVKQVDCADHALYLAKDRGRNQISTWRADE</sequence>
<organism evidence="3 4">
    <name type="scientific">Caproicibacterium argilliputei</name>
    <dbReference type="NCBI Taxonomy" id="3030016"/>
    <lineage>
        <taxon>Bacteria</taxon>
        <taxon>Bacillati</taxon>
        <taxon>Bacillota</taxon>
        <taxon>Clostridia</taxon>
        <taxon>Eubacteriales</taxon>
        <taxon>Oscillospiraceae</taxon>
        <taxon>Caproicibacterium</taxon>
    </lineage>
</organism>
<keyword evidence="1" id="KW-0812">Transmembrane</keyword>
<gene>
    <name evidence="3" type="ORF">PXC00_01910</name>
</gene>
<dbReference type="EMBL" id="CP135996">
    <property type="protein sequence ID" value="WOC32651.1"/>
    <property type="molecule type" value="Genomic_DNA"/>
</dbReference>
<keyword evidence="1" id="KW-0472">Membrane</keyword>
<keyword evidence="3" id="KW-0548">Nucleotidyltransferase</keyword>
<name>A0AA97D9C7_9FIRM</name>
<reference evidence="3" key="2">
    <citation type="submission" date="2024-06" db="EMBL/GenBank/DDBJ databases">
        <title>Caproicibacterium argilliputei sp. nov, a novel caproic acid producing anaerobic bacterium isolated from pit mud.</title>
        <authorList>
            <person name="Xia S."/>
        </authorList>
    </citation>
    <scope>NUCLEOTIDE SEQUENCE</scope>
    <source>
        <strain evidence="3">ZCY20-5</strain>
    </source>
</reference>
<dbReference type="Proteomes" id="UP001300604">
    <property type="component" value="Chromosome"/>
</dbReference>
<keyword evidence="4" id="KW-1185">Reference proteome</keyword>
<dbReference type="EC" id="2.7.7.65" evidence="3"/>
<dbReference type="AlphaFoldDB" id="A0AA97D9C7"/>
<evidence type="ECO:0000313" key="4">
    <source>
        <dbReference type="Proteomes" id="UP001300604"/>
    </source>
</evidence>
<dbReference type="PANTHER" id="PTHR45138:SF9">
    <property type="entry name" value="DIGUANYLATE CYCLASE DGCM-RELATED"/>
    <property type="match status" value="1"/>
</dbReference>
<protein>
    <submittedName>
        <fullName evidence="3">GGDEF domain-containing protein</fullName>
        <ecNumber evidence="3">2.7.7.65</ecNumber>
    </submittedName>
</protein>